<dbReference type="GO" id="GO:0005829">
    <property type="term" value="C:cytosol"/>
    <property type="evidence" value="ECO:0007669"/>
    <property type="project" value="TreeGrafter"/>
</dbReference>
<dbReference type="InterPro" id="IPR005119">
    <property type="entry name" value="LysR_subst-bd"/>
</dbReference>
<name>U3B755_9VIBR</name>
<evidence type="ECO:0000256" key="4">
    <source>
        <dbReference type="ARBA" id="ARBA00023163"/>
    </source>
</evidence>
<reference evidence="6 7" key="1">
    <citation type="submission" date="2013-09" db="EMBL/GenBank/DDBJ databases">
        <title>Whole genome shotgun sequence of Vibrio ezurae NBRC 102218.</title>
        <authorList>
            <person name="Yoshida I."/>
            <person name="Hosoyama A."/>
            <person name="Numata M."/>
            <person name="Hashimoto M."/>
            <person name="Hosoyama Y."/>
            <person name="Tsuchikane K."/>
            <person name="Noguchi M."/>
            <person name="Hirakata S."/>
            <person name="Ichikawa N."/>
            <person name="Ohji S."/>
            <person name="Yamazoe A."/>
            <person name="Fujita N."/>
        </authorList>
    </citation>
    <scope>NUCLEOTIDE SEQUENCE [LARGE SCALE GENOMIC DNA]</scope>
    <source>
        <strain evidence="6 7">NBRC 102218</strain>
    </source>
</reference>
<dbReference type="PRINTS" id="PR00039">
    <property type="entry name" value="HTHLYSR"/>
</dbReference>
<dbReference type="SUPFAM" id="SSF53850">
    <property type="entry name" value="Periplasmic binding protein-like II"/>
    <property type="match status" value="1"/>
</dbReference>
<proteinExistence type="inferred from homology"/>
<dbReference type="GO" id="GO:0003677">
    <property type="term" value="F:DNA binding"/>
    <property type="evidence" value="ECO:0007669"/>
    <property type="project" value="UniProtKB-KW"/>
</dbReference>
<feature type="domain" description="HTH lysR-type" evidence="5">
    <location>
        <begin position="1"/>
        <end position="58"/>
    </location>
</feature>
<dbReference type="InterPro" id="IPR036390">
    <property type="entry name" value="WH_DNA-bd_sf"/>
</dbReference>
<dbReference type="GO" id="GO:0003700">
    <property type="term" value="F:DNA-binding transcription factor activity"/>
    <property type="evidence" value="ECO:0007669"/>
    <property type="project" value="InterPro"/>
</dbReference>
<dbReference type="AlphaFoldDB" id="U3B755"/>
<evidence type="ECO:0000256" key="3">
    <source>
        <dbReference type="ARBA" id="ARBA00023125"/>
    </source>
</evidence>
<dbReference type="InterPro" id="IPR000847">
    <property type="entry name" value="LysR_HTH_N"/>
</dbReference>
<dbReference type="SUPFAM" id="SSF46785">
    <property type="entry name" value="Winged helix' DNA-binding domain"/>
    <property type="match status" value="1"/>
</dbReference>
<dbReference type="InterPro" id="IPR050950">
    <property type="entry name" value="HTH-type_LysR_regulators"/>
</dbReference>
<sequence length="302" mass="34532">MSIKALQYFTTLVNCRSFTKASEHLFVTQPTISKALKSLEISYGHELIYRNGRDLELTEAGEIVFSYAESVLLQQKEMQTRLNDLQQLKSGKITLGIPPMVGHLYTHLIQEFSRLYPEIEVSIIESGSRKLENDVIDGNIDIAITMLTKSDSRFHCWPLDTHPILAVLPKTVQWHDVPIVDIIDLKDLPFYMYNSEFVISEVITQICTDIGFTPNIGVRSSQWDFLAAMVKSGMGVSFMPEPICHRLNPDDYYFIPIKQNIRWELAAIWNKERYVSKASEAMLNLIQNNQWAIADNTGNRAL</sequence>
<dbReference type="FunFam" id="1.10.10.10:FF:000001">
    <property type="entry name" value="LysR family transcriptional regulator"/>
    <property type="match status" value="1"/>
</dbReference>
<dbReference type="RefSeq" id="WP_021714949.1">
    <property type="nucleotide sequence ID" value="NZ_BATM01000054.1"/>
</dbReference>
<dbReference type="InterPro" id="IPR036388">
    <property type="entry name" value="WH-like_DNA-bd_sf"/>
</dbReference>
<evidence type="ECO:0000256" key="2">
    <source>
        <dbReference type="ARBA" id="ARBA00023015"/>
    </source>
</evidence>
<keyword evidence="7" id="KW-1185">Reference proteome</keyword>
<dbReference type="PANTHER" id="PTHR30419">
    <property type="entry name" value="HTH-TYPE TRANSCRIPTIONAL REGULATOR YBHD"/>
    <property type="match status" value="1"/>
</dbReference>
<keyword evidence="4" id="KW-0804">Transcription</keyword>
<organism evidence="6 7">
    <name type="scientific">Vibrio ezurae NBRC 102218</name>
    <dbReference type="NCBI Taxonomy" id="1219080"/>
    <lineage>
        <taxon>Bacteria</taxon>
        <taxon>Pseudomonadati</taxon>
        <taxon>Pseudomonadota</taxon>
        <taxon>Gammaproteobacteria</taxon>
        <taxon>Vibrionales</taxon>
        <taxon>Vibrionaceae</taxon>
        <taxon>Vibrio</taxon>
    </lineage>
</organism>
<dbReference type="PROSITE" id="PS50931">
    <property type="entry name" value="HTH_LYSR"/>
    <property type="match status" value="1"/>
</dbReference>
<keyword evidence="2" id="KW-0805">Transcription regulation</keyword>
<comment type="similarity">
    <text evidence="1">Belongs to the LysR transcriptional regulatory family.</text>
</comment>
<accession>U3B755</accession>
<dbReference type="OrthoDB" id="646694at2"/>
<evidence type="ECO:0000313" key="7">
    <source>
        <dbReference type="Proteomes" id="UP000016562"/>
    </source>
</evidence>
<protein>
    <submittedName>
        <fullName evidence="6">Putative LysR family transcriptional regulator</fullName>
    </submittedName>
</protein>
<dbReference type="Pfam" id="PF00126">
    <property type="entry name" value="HTH_1"/>
    <property type="match status" value="1"/>
</dbReference>
<dbReference type="Proteomes" id="UP000016562">
    <property type="component" value="Unassembled WGS sequence"/>
</dbReference>
<dbReference type="Gene3D" id="3.40.190.290">
    <property type="match status" value="1"/>
</dbReference>
<dbReference type="Pfam" id="PF03466">
    <property type="entry name" value="LysR_substrate"/>
    <property type="match status" value="1"/>
</dbReference>
<dbReference type="EMBL" id="BATM01000054">
    <property type="protein sequence ID" value="GAD81252.1"/>
    <property type="molecule type" value="Genomic_DNA"/>
</dbReference>
<dbReference type="PANTHER" id="PTHR30419:SF8">
    <property type="entry name" value="NITROGEN ASSIMILATION TRANSCRIPTIONAL ACTIVATOR-RELATED"/>
    <property type="match status" value="1"/>
</dbReference>
<gene>
    <name evidence="6" type="ORF">VEZ01S_54_00030</name>
</gene>
<evidence type="ECO:0000256" key="1">
    <source>
        <dbReference type="ARBA" id="ARBA00009437"/>
    </source>
</evidence>
<dbReference type="CDD" id="cd08438">
    <property type="entry name" value="PBP2_CidR"/>
    <property type="match status" value="1"/>
</dbReference>
<dbReference type="STRING" id="1219080.VEZ01S_54_00030"/>
<dbReference type="Gene3D" id="1.10.10.10">
    <property type="entry name" value="Winged helix-like DNA-binding domain superfamily/Winged helix DNA-binding domain"/>
    <property type="match status" value="1"/>
</dbReference>
<keyword evidence="3" id="KW-0238">DNA-binding</keyword>
<evidence type="ECO:0000259" key="5">
    <source>
        <dbReference type="PROSITE" id="PS50931"/>
    </source>
</evidence>
<evidence type="ECO:0000313" key="6">
    <source>
        <dbReference type="EMBL" id="GAD81252.1"/>
    </source>
</evidence>
<dbReference type="eggNOG" id="COG0583">
    <property type="taxonomic scope" value="Bacteria"/>
</dbReference>
<comment type="caution">
    <text evidence="6">The sequence shown here is derived from an EMBL/GenBank/DDBJ whole genome shotgun (WGS) entry which is preliminary data.</text>
</comment>